<evidence type="ECO:0000313" key="3">
    <source>
        <dbReference type="EMBL" id="CAF4164606.1"/>
    </source>
</evidence>
<feature type="region of interest" description="Disordered" evidence="1">
    <location>
        <begin position="1"/>
        <end position="31"/>
    </location>
</feature>
<dbReference type="AlphaFoldDB" id="A0A819YX28"/>
<dbReference type="EMBL" id="CAJNOT010006946">
    <property type="protein sequence ID" value="CAF1498630.1"/>
    <property type="molecule type" value="Genomic_DNA"/>
</dbReference>
<name>A0A819YX28_9BILA</name>
<evidence type="ECO:0000256" key="1">
    <source>
        <dbReference type="SAM" id="MobiDB-lite"/>
    </source>
</evidence>
<sequence length="265" mass="29841">MSMSDDNIHLLPLDDCTDSDNSSNESEDNNSIEVVSNIDEVENQIVDMTKYLAFSCDEELEINNNNTHSTTLDHTWLKYNFDVSDDDPLEYHPSNVFVTSSPSHLPLVTINTIGLDNNKMRKISKHKHRQWSVSEKLDALVTLKSNGSKHRTAVQDDCTTAQLRKWLKCEHELTDILKNKKGEGKVSSKEKSQYAQGVTVFFTPKGVINGSIMDHYVQTDDSLASRCSMPGYVFDPTSVDSLSLMNGDYDKADRIDIIAQEVSEQ</sequence>
<organism evidence="3 4">
    <name type="scientific">Rotaria sordida</name>
    <dbReference type="NCBI Taxonomy" id="392033"/>
    <lineage>
        <taxon>Eukaryota</taxon>
        <taxon>Metazoa</taxon>
        <taxon>Spiralia</taxon>
        <taxon>Gnathifera</taxon>
        <taxon>Rotifera</taxon>
        <taxon>Eurotatoria</taxon>
        <taxon>Bdelloidea</taxon>
        <taxon>Philodinida</taxon>
        <taxon>Philodinidae</taxon>
        <taxon>Rotaria</taxon>
    </lineage>
</organism>
<evidence type="ECO:0000313" key="4">
    <source>
        <dbReference type="Proteomes" id="UP000663836"/>
    </source>
</evidence>
<comment type="caution">
    <text evidence="3">The sequence shown here is derived from an EMBL/GenBank/DDBJ whole genome shotgun (WGS) entry which is preliminary data.</text>
</comment>
<gene>
    <name evidence="3" type="ORF">JBS370_LOCUS34685</name>
    <name evidence="2" type="ORF">ZHD862_LOCUS37340</name>
</gene>
<reference evidence="3" key="1">
    <citation type="submission" date="2021-02" db="EMBL/GenBank/DDBJ databases">
        <authorList>
            <person name="Nowell W R."/>
        </authorList>
    </citation>
    <scope>NUCLEOTIDE SEQUENCE</scope>
</reference>
<dbReference type="Proteomes" id="UP000663836">
    <property type="component" value="Unassembled WGS sequence"/>
</dbReference>
<dbReference type="Proteomes" id="UP000663864">
    <property type="component" value="Unassembled WGS sequence"/>
</dbReference>
<proteinExistence type="predicted"/>
<evidence type="ECO:0000313" key="2">
    <source>
        <dbReference type="EMBL" id="CAF1498630.1"/>
    </source>
</evidence>
<dbReference type="EMBL" id="CAJOBD010011246">
    <property type="protein sequence ID" value="CAF4164606.1"/>
    <property type="molecule type" value="Genomic_DNA"/>
</dbReference>
<protein>
    <submittedName>
        <fullName evidence="3">Uncharacterized protein</fullName>
    </submittedName>
</protein>
<accession>A0A819YX28</accession>